<comment type="caution">
    <text evidence="2">The sequence shown here is derived from an EMBL/GenBank/DDBJ whole genome shotgun (WGS) entry which is preliminary data.</text>
</comment>
<accession>A0A8H6MPD8</accession>
<gene>
    <name evidence="2" type="ORF">CMUS01_14893</name>
</gene>
<name>A0A8H6MPD8_9PEZI</name>
<organism evidence="2 3">
    <name type="scientific">Colletotrichum musicola</name>
    <dbReference type="NCBI Taxonomy" id="2175873"/>
    <lineage>
        <taxon>Eukaryota</taxon>
        <taxon>Fungi</taxon>
        <taxon>Dikarya</taxon>
        <taxon>Ascomycota</taxon>
        <taxon>Pezizomycotina</taxon>
        <taxon>Sordariomycetes</taxon>
        <taxon>Hypocreomycetidae</taxon>
        <taxon>Glomerellales</taxon>
        <taxon>Glomerellaceae</taxon>
        <taxon>Colletotrichum</taxon>
        <taxon>Colletotrichum orchidearum species complex</taxon>
    </lineage>
</organism>
<evidence type="ECO:0000313" key="2">
    <source>
        <dbReference type="EMBL" id="KAF6804257.1"/>
    </source>
</evidence>
<proteinExistence type="predicted"/>
<evidence type="ECO:0000256" key="1">
    <source>
        <dbReference type="SAM" id="MobiDB-lite"/>
    </source>
</evidence>
<reference evidence="2" key="1">
    <citation type="journal article" date="2020" name="Phytopathology">
        <title>Genome Sequence Resources of Colletotrichum truncatum, C. plurivorum, C. musicola, and C. sojae: Four Species Pathogenic to Soybean (Glycine max).</title>
        <authorList>
            <person name="Rogerio F."/>
            <person name="Boufleur T.R."/>
            <person name="Ciampi-Guillardi M."/>
            <person name="Sukno S.A."/>
            <person name="Thon M.R."/>
            <person name="Massola Junior N.S."/>
            <person name="Baroncelli R."/>
        </authorList>
    </citation>
    <scope>NUCLEOTIDE SEQUENCE</scope>
    <source>
        <strain evidence="2">LFN0074</strain>
    </source>
</reference>
<keyword evidence="3" id="KW-1185">Reference proteome</keyword>
<dbReference type="OrthoDB" id="5062167at2759"/>
<dbReference type="AlphaFoldDB" id="A0A8H6MPD8"/>
<protein>
    <submittedName>
        <fullName evidence="2">Uncharacterized protein</fullName>
    </submittedName>
</protein>
<dbReference type="EMBL" id="WIGM01001144">
    <property type="protein sequence ID" value="KAF6804257.1"/>
    <property type="molecule type" value="Genomic_DNA"/>
</dbReference>
<feature type="region of interest" description="Disordered" evidence="1">
    <location>
        <begin position="119"/>
        <end position="153"/>
    </location>
</feature>
<feature type="compositionally biased region" description="Low complexity" evidence="1">
    <location>
        <begin position="134"/>
        <end position="143"/>
    </location>
</feature>
<evidence type="ECO:0000313" key="3">
    <source>
        <dbReference type="Proteomes" id="UP000639643"/>
    </source>
</evidence>
<sequence length="326" mass="36598">MSTIAVASSSTANAYAILGSPRQRISTQIEMALAAVIPLNPTINDLPPIVVSGKRYVLEPQLARRKGRGRSSWIRDHGDFLVEVIQGRAAASYWSCRRCDSRGSPRIFGAAATTAAQEHLSRNSALSDEDSDADSPSSSTAVSTPPPYKRVRLSNGSIPKAKITTLRDLCVASIVSADVPFAHFENTFLQQILRYHNTEVAREVPWSRRPRRCRYNHQALPDHVREDSAAPASRSASRFNSLDEQWQSFLRSSIEQSWQKLFYYYDRLGDSPLFSGAIILHPSYGISYLEDLWSGDHQKGWVEKALNTLTEYFDKWYRQDGAEEVD</sequence>
<dbReference type="Proteomes" id="UP000639643">
    <property type="component" value="Unassembled WGS sequence"/>
</dbReference>